<organism evidence="1 2">
    <name type="scientific">Salipiger thiooxidans</name>
    <dbReference type="NCBI Taxonomy" id="282683"/>
    <lineage>
        <taxon>Bacteria</taxon>
        <taxon>Pseudomonadati</taxon>
        <taxon>Pseudomonadota</taxon>
        <taxon>Alphaproteobacteria</taxon>
        <taxon>Rhodobacterales</taxon>
        <taxon>Roseobacteraceae</taxon>
        <taxon>Salipiger</taxon>
    </lineage>
</organism>
<dbReference type="InterPro" id="IPR036412">
    <property type="entry name" value="HAD-like_sf"/>
</dbReference>
<dbReference type="PANTHER" id="PTHR19288:SF90">
    <property type="entry name" value="OS08G0542600 PROTEIN"/>
    <property type="match status" value="1"/>
</dbReference>
<name>A0A1G7FR18_9RHOB</name>
<dbReference type="AlphaFoldDB" id="A0A1G7FR18"/>
<dbReference type="OrthoDB" id="148966at2"/>
<dbReference type="GO" id="GO:0005737">
    <property type="term" value="C:cytoplasm"/>
    <property type="evidence" value="ECO:0007669"/>
    <property type="project" value="TreeGrafter"/>
</dbReference>
<protein>
    <submittedName>
        <fullName evidence="1">HAD-superfamily class IIA hydrolase, TIGR01459</fullName>
    </submittedName>
</protein>
<evidence type="ECO:0000313" key="2">
    <source>
        <dbReference type="Proteomes" id="UP000198994"/>
    </source>
</evidence>
<accession>A0A1G7FR18</accession>
<dbReference type="STRING" id="282683.SAMN04488105_107246"/>
<dbReference type="Pfam" id="PF13242">
    <property type="entry name" value="Hydrolase_like"/>
    <property type="match status" value="1"/>
</dbReference>
<dbReference type="GO" id="GO:0016791">
    <property type="term" value="F:phosphatase activity"/>
    <property type="evidence" value="ECO:0007669"/>
    <property type="project" value="TreeGrafter"/>
</dbReference>
<dbReference type="Proteomes" id="UP000198994">
    <property type="component" value="Unassembled WGS sequence"/>
</dbReference>
<dbReference type="PANTHER" id="PTHR19288">
    <property type="entry name" value="4-NITROPHENYLPHOSPHATASE-RELATED"/>
    <property type="match status" value="1"/>
</dbReference>
<sequence>MSGGRGREAAAAFEAYLGVRSRLPAAGFGRGWQSAESLAEIAGPFDLVLLDAYGVLNVGDSPIPGAAEAIAALRAAGKSVAVVSNSAAYPKRVMMQRYARLGFDFAPEEVVTSREALLAHLARAPRLRWGAMMNPDYGMEDFESIDVSFLGDDPAAYAAAEGFLLVGTDGWTETRQSLLEAALRAHPRPVVVGNPDIVAPRETGLSLEPGHFAHLLADAAGIAPVFLGKPFAEIYRLALHQLAPKPAPERVLMVGDTLHTDILGGRQMGFATSLVTGHGALVGLDPAEAIRRSGIVPDFVIRSIGTAPCPG</sequence>
<keyword evidence="1" id="KW-0378">Hydrolase</keyword>
<evidence type="ECO:0000313" key="1">
    <source>
        <dbReference type="EMBL" id="SDE78324.1"/>
    </source>
</evidence>
<dbReference type="Pfam" id="PF13344">
    <property type="entry name" value="Hydrolase_6"/>
    <property type="match status" value="1"/>
</dbReference>
<dbReference type="SUPFAM" id="SSF56784">
    <property type="entry name" value="HAD-like"/>
    <property type="match status" value="1"/>
</dbReference>
<dbReference type="EMBL" id="FNAV01000007">
    <property type="protein sequence ID" value="SDE78324.1"/>
    <property type="molecule type" value="Genomic_DNA"/>
</dbReference>
<proteinExistence type="predicted"/>
<keyword evidence="2" id="KW-1185">Reference proteome</keyword>
<dbReference type="NCBIfam" id="TIGR01460">
    <property type="entry name" value="HAD-SF-IIA"/>
    <property type="match status" value="1"/>
</dbReference>
<reference evidence="2" key="1">
    <citation type="submission" date="2016-10" db="EMBL/GenBank/DDBJ databases">
        <authorList>
            <person name="Varghese N."/>
            <person name="Submissions S."/>
        </authorList>
    </citation>
    <scope>NUCLEOTIDE SEQUENCE [LARGE SCALE GENOMIC DNA]</scope>
    <source>
        <strain evidence="2">DSM 10146</strain>
    </source>
</reference>
<dbReference type="InterPro" id="IPR023214">
    <property type="entry name" value="HAD_sf"/>
</dbReference>
<dbReference type="InterPro" id="IPR006357">
    <property type="entry name" value="HAD-SF_hydro_IIA"/>
</dbReference>
<gene>
    <name evidence="1" type="ORF">SAMN04488105_107246</name>
</gene>
<dbReference type="RefSeq" id="WP_089959627.1">
    <property type="nucleotide sequence ID" value="NZ_FNAV01000007.1"/>
</dbReference>
<dbReference type="Gene3D" id="3.40.50.1000">
    <property type="entry name" value="HAD superfamily/HAD-like"/>
    <property type="match status" value="2"/>
</dbReference>